<dbReference type="RefSeq" id="WP_009519426.1">
    <property type="nucleotide sequence ID" value="NZ_CCAE010000013.1"/>
</dbReference>
<protein>
    <submittedName>
        <fullName evidence="2">Uncharacterized protein</fullName>
    </submittedName>
</protein>
<sequence>MIKNIDTRYTKALRKESWIKGALRDAGDVAHNVVCVGLGNALVVAPARLVHDTFHLDGDHMKWIRPLHRQRMDARKKIPHLAMERHYADQVAQEKREAAYADRQIEESRKPLKQKRVEAEARVFDRIASAWSSGETQPSAVLNQCAMAGLQELLDAGTITQDEFNAVQVNGQPGIFPAVGGRRQQGEMHLPGYYETDNRDKLDVCKAAVARQCIASHLVTEKMLDDANYPKDERGAYLFPDAGQEQFESSSTRSSSGVEI</sequence>
<evidence type="ECO:0000256" key="1">
    <source>
        <dbReference type="SAM" id="MobiDB-lite"/>
    </source>
</evidence>
<feature type="compositionally biased region" description="Low complexity" evidence="1">
    <location>
        <begin position="249"/>
        <end position="260"/>
    </location>
</feature>
<name>A0A1L1PCD5_HYDIT</name>
<accession>A0A1L1PCD5</accession>
<proteinExistence type="predicted"/>
<dbReference type="EMBL" id="CCAE010000013">
    <property type="protein sequence ID" value="CDN87632.1"/>
    <property type="molecule type" value="Genomic_DNA"/>
</dbReference>
<evidence type="ECO:0000313" key="3">
    <source>
        <dbReference type="Proteomes" id="UP000028878"/>
    </source>
</evidence>
<evidence type="ECO:0000313" key="2">
    <source>
        <dbReference type="EMBL" id="CDN87632.1"/>
    </source>
</evidence>
<gene>
    <name evidence="2" type="ORF">BN948_02057</name>
</gene>
<feature type="region of interest" description="Disordered" evidence="1">
    <location>
        <begin position="234"/>
        <end position="260"/>
    </location>
</feature>
<reference evidence="3" key="2">
    <citation type="submission" date="2014-11" db="EMBL/GenBank/DDBJ databases">
        <title>Draft genome sequence of Hydrogenophaga intermedia S1.</title>
        <authorList>
            <person name="Gan H.M."/>
            <person name="Chew T.H."/>
            <person name="Stolz A."/>
        </authorList>
    </citation>
    <scope>NUCLEOTIDE SEQUENCE [LARGE SCALE GENOMIC DNA]</scope>
    <source>
        <strain evidence="3">S1</strain>
    </source>
</reference>
<reference evidence="3" key="1">
    <citation type="submission" date="2014-02" db="EMBL/GenBank/DDBJ databases">
        <authorList>
            <person name="Gan H."/>
        </authorList>
    </citation>
    <scope>NUCLEOTIDE SEQUENCE [LARGE SCALE GENOMIC DNA]</scope>
    <source>
        <strain evidence="3">S1</strain>
    </source>
</reference>
<organism evidence="2 3">
    <name type="scientific">Hydrogenophaga intermedia</name>
    <dbReference type="NCBI Taxonomy" id="65786"/>
    <lineage>
        <taxon>Bacteria</taxon>
        <taxon>Pseudomonadati</taxon>
        <taxon>Pseudomonadota</taxon>
        <taxon>Betaproteobacteria</taxon>
        <taxon>Burkholderiales</taxon>
        <taxon>Comamonadaceae</taxon>
        <taxon>Hydrogenophaga</taxon>
    </lineage>
</organism>
<dbReference type="AlphaFoldDB" id="A0A1L1PCD5"/>
<keyword evidence="3" id="KW-1185">Reference proteome</keyword>
<dbReference type="Proteomes" id="UP000028878">
    <property type="component" value="Unassembled WGS sequence"/>
</dbReference>